<protein>
    <submittedName>
        <fullName evidence="8">RagB/SusD family nutrient uptake outer membrane protein</fullName>
    </submittedName>
</protein>
<sequence length="612" mass="68330">MKTRVHILSAATSLFLILTSCEDKFLNLDPLDQATEAIYFKTPSHFKAAANDFYNKMVGIKKIDDSSFFDIVDGGSDLSSSGNDLGRGTNGQPATDIYWRNAYKYIRSNNYLIQKGEEYAGDKAEIKSYVAEAHFFRAWHHFFLLKRYGGIPISTTVADVNDPLLTAARNSRYEVVAQILKDLAIAIDGLPAEANIAVADKGHLSRQAAQSFKARVLLYEATWEKYVKETTDFESGQKKSDQVTAYLTEAASLAKEVFSDGTFQLWNEVDSLSYYYLFVLEDAKSNPKGLTKASNKEFIFKSMYDKDLNRAALNISHSGGGIGPNRKLMDMYLCSDGLPYTHSPLAKGYNKMTDEFENRDARLKSIIKKPGVKYWGWGAGVNGGGADYAKANYTTLFNFPATIPAYYPDLAINSTNSYANRKWVTENPGRETEQESYDYPQIRLAEVYLIYAEAICELGGGKISDADLNLSINQIRKRAYVAPLTNALIAPYSDLSLLGEIRRERALELLGENSRYDDLKRWAIAEQELNKPLLGHVVQTKNGTPTEYATFKNAAGKNIYDPAKYPNGVDAATGALIMDPASNRKFSRKNYLLPIPTDQKLLNPNLVQNPGW</sequence>
<evidence type="ECO:0000256" key="1">
    <source>
        <dbReference type="ARBA" id="ARBA00004442"/>
    </source>
</evidence>
<organism evidence="8 9">
    <name type="scientific">Dyadobacter luteus</name>
    <dbReference type="NCBI Taxonomy" id="2259619"/>
    <lineage>
        <taxon>Bacteria</taxon>
        <taxon>Pseudomonadati</taxon>
        <taxon>Bacteroidota</taxon>
        <taxon>Cytophagia</taxon>
        <taxon>Cytophagales</taxon>
        <taxon>Spirosomataceae</taxon>
        <taxon>Dyadobacter</taxon>
    </lineage>
</organism>
<evidence type="ECO:0000256" key="3">
    <source>
        <dbReference type="ARBA" id="ARBA00022729"/>
    </source>
</evidence>
<dbReference type="PROSITE" id="PS51257">
    <property type="entry name" value="PROKAR_LIPOPROTEIN"/>
    <property type="match status" value="1"/>
</dbReference>
<dbReference type="Gene3D" id="1.25.40.390">
    <property type="match status" value="1"/>
</dbReference>
<comment type="similarity">
    <text evidence="2">Belongs to the SusD family.</text>
</comment>
<evidence type="ECO:0000256" key="4">
    <source>
        <dbReference type="ARBA" id="ARBA00023136"/>
    </source>
</evidence>
<keyword evidence="5" id="KW-0998">Cell outer membrane</keyword>
<feature type="domain" description="RagB/SusD" evidence="6">
    <location>
        <begin position="317"/>
        <end position="612"/>
    </location>
</feature>
<dbReference type="Proteomes" id="UP000256373">
    <property type="component" value="Unassembled WGS sequence"/>
</dbReference>
<evidence type="ECO:0000256" key="2">
    <source>
        <dbReference type="ARBA" id="ARBA00006275"/>
    </source>
</evidence>
<evidence type="ECO:0000256" key="5">
    <source>
        <dbReference type="ARBA" id="ARBA00023237"/>
    </source>
</evidence>
<evidence type="ECO:0000313" key="9">
    <source>
        <dbReference type="Proteomes" id="UP000256373"/>
    </source>
</evidence>
<dbReference type="Pfam" id="PF14322">
    <property type="entry name" value="SusD-like_3"/>
    <property type="match status" value="1"/>
</dbReference>
<dbReference type="RefSeq" id="WP_115831453.1">
    <property type="nucleotide sequence ID" value="NZ_QNUL01000009.1"/>
</dbReference>
<dbReference type="EMBL" id="QNUL01000009">
    <property type="protein sequence ID" value="REA60931.1"/>
    <property type="molecule type" value="Genomic_DNA"/>
</dbReference>
<name>A0A3D8YBV7_9BACT</name>
<dbReference type="InterPro" id="IPR033985">
    <property type="entry name" value="SusD-like_N"/>
</dbReference>
<reference evidence="8 9" key="1">
    <citation type="submission" date="2018-07" db="EMBL/GenBank/DDBJ databases">
        <title>Dyadobacter roseus sp. nov., isolated from rose rhizosphere soil.</title>
        <authorList>
            <person name="Chen L."/>
        </authorList>
    </citation>
    <scope>NUCLEOTIDE SEQUENCE [LARGE SCALE GENOMIC DNA]</scope>
    <source>
        <strain evidence="8 9">RS19</strain>
    </source>
</reference>
<keyword evidence="4" id="KW-0472">Membrane</keyword>
<gene>
    <name evidence="8" type="ORF">DSL64_13600</name>
</gene>
<proteinExistence type="inferred from homology"/>
<comment type="subcellular location">
    <subcellularLocation>
        <location evidence="1">Cell outer membrane</location>
    </subcellularLocation>
</comment>
<evidence type="ECO:0000313" key="8">
    <source>
        <dbReference type="EMBL" id="REA60931.1"/>
    </source>
</evidence>
<feature type="domain" description="SusD-like N-terminal" evidence="7">
    <location>
        <begin position="97"/>
        <end position="218"/>
    </location>
</feature>
<dbReference type="InterPro" id="IPR012944">
    <property type="entry name" value="SusD_RagB_dom"/>
</dbReference>
<dbReference type="OrthoDB" id="5694214at2"/>
<evidence type="ECO:0000259" key="7">
    <source>
        <dbReference type="Pfam" id="PF14322"/>
    </source>
</evidence>
<dbReference type="Pfam" id="PF07980">
    <property type="entry name" value="SusD_RagB"/>
    <property type="match status" value="1"/>
</dbReference>
<dbReference type="SUPFAM" id="SSF48452">
    <property type="entry name" value="TPR-like"/>
    <property type="match status" value="1"/>
</dbReference>
<evidence type="ECO:0000259" key="6">
    <source>
        <dbReference type="Pfam" id="PF07980"/>
    </source>
</evidence>
<comment type="caution">
    <text evidence="8">The sequence shown here is derived from an EMBL/GenBank/DDBJ whole genome shotgun (WGS) entry which is preliminary data.</text>
</comment>
<accession>A0A3D8YBV7</accession>
<dbReference type="InterPro" id="IPR011990">
    <property type="entry name" value="TPR-like_helical_dom_sf"/>
</dbReference>
<keyword evidence="3" id="KW-0732">Signal</keyword>
<dbReference type="AlphaFoldDB" id="A0A3D8YBV7"/>
<dbReference type="GO" id="GO:0009279">
    <property type="term" value="C:cell outer membrane"/>
    <property type="evidence" value="ECO:0007669"/>
    <property type="project" value="UniProtKB-SubCell"/>
</dbReference>
<keyword evidence="9" id="KW-1185">Reference proteome</keyword>